<dbReference type="AlphaFoldDB" id="A0A7R9M4X7"/>
<dbReference type="InterPro" id="IPR002018">
    <property type="entry name" value="CarbesteraseB"/>
</dbReference>
<proteinExistence type="inferred from homology"/>
<sequence>MESIDVNTTSGVVRGLSINVLNTCVHQFLGIPYAEPPVGALRFAKPVPLKTPKQYVIDATKLGNSCMQKADPDTTKLLPNLTYSEDCLVLNIWTPNVQNNRHRKRRRLLKSHKSRDLKPVMFYIHGGGLQTGSIFFMTAYNGSVLATHDVVIVSTNYRLGPFGYLYAGVESAPGNVGFFDQLLALKWVRENIHRFGGDKDKITIFGESAGSWSTSAHIVSPLTKGLFRRAIMQSGAHMYNKDRDVISKSEALDLAKQTARQLNCSDDDQWLQCLRGVGADHLLQTETKLETFPVLGTEYMPLSEQKAFLDHKFNSGIDLMAGITQNEGSFLSRAIDRRIEGMTVDRFQEDVLKTDHMFHGLDVQRVTDFYLKGVNRTDPVAIRWAFYDFFGDLFMKCPTYLFAKRFKTIVKHRKNVYFYLLTYVNPLAAKLLNCDPATMGVCHTMDIPFVFGLPLTLPQLFTPEDQVFSRQVMKMWTDFAKYGKPDEVWPQLLDNNVVKVRDLNPVNISRVLDDPFHAICDTFWKDYYL</sequence>
<keyword evidence="3 5" id="KW-0378">Hydrolase</keyword>
<comment type="similarity">
    <text evidence="1 5">Belongs to the type-B carboxylesterase/lipase family.</text>
</comment>
<dbReference type="GO" id="GO:0003990">
    <property type="term" value="F:acetylcholinesterase activity"/>
    <property type="evidence" value="ECO:0007669"/>
    <property type="project" value="TreeGrafter"/>
</dbReference>
<dbReference type="GO" id="GO:0019695">
    <property type="term" value="P:choline metabolic process"/>
    <property type="evidence" value="ECO:0007669"/>
    <property type="project" value="TreeGrafter"/>
</dbReference>
<dbReference type="PANTHER" id="PTHR43918">
    <property type="entry name" value="ACETYLCHOLINESTERASE"/>
    <property type="match status" value="1"/>
</dbReference>
<accession>A0A7R9M4X7</accession>
<dbReference type="InterPro" id="IPR029058">
    <property type="entry name" value="AB_hydrolase_fold"/>
</dbReference>
<organism evidence="7">
    <name type="scientific">Oppiella nova</name>
    <dbReference type="NCBI Taxonomy" id="334625"/>
    <lineage>
        <taxon>Eukaryota</taxon>
        <taxon>Metazoa</taxon>
        <taxon>Ecdysozoa</taxon>
        <taxon>Arthropoda</taxon>
        <taxon>Chelicerata</taxon>
        <taxon>Arachnida</taxon>
        <taxon>Acari</taxon>
        <taxon>Acariformes</taxon>
        <taxon>Sarcoptiformes</taxon>
        <taxon>Oribatida</taxon>
        <taxon>Brachypylina</taxon>
        <taxon>Oppioidea</taxon>
        <taxon>Oppiidae</taxon>
        <taxon>Oppiella</taxon>
    </lineage>
</organism>
<dbReference type="InterPro" id="IPR019826">
    <property type="entry name" value="Carboxylesterase_B_AS"/>
</dbReference>
<dbReference type="GO" id="GO:0005615">
    <property type="term" value="C:extracellular space"/>
    <property type="evidence" value="ECO:0007669"/>
    <property type="project" value="TreeGrafter"/>
</dbReference>
<feature type="domain" description="Carboxylesterase type B" evidence="6">
    <location>
        <begin position="5"/>
        <end position="496"/>
    </location>
</feature>
<dbReference type="InterPro" id="IPR050654">
    <property type="entry name" value="AChE-related_enzymes"/>
</dbReference>
<reference evidence="7" key="1">
    <citation type="submission" date="2020-11" db="EMBL/GenBank/DDBJ databases">
        <authorList>
            <person name="Tran Van P."/>
        </authorList>
    </citation>
    <scope>NUCLEOTIDE SEQUENCE</scope>
</reference>
<dbReference type="Pfam" id="PF00135">
    <property type="entry name" value="COesterase"/>
    <property type="match status" value="1"/>
</dbReference>
<evidence type="ECO:0000313" key="7">
    <source>
        <dbReference type="EMBL" id="CAD7653635.1"/>
    </source>
</evidence>
<dbReference type="GO" id="GO:0005886">
    <property type="term" value="C:plasma membrane"/>
    <property type="evidence" value="ECO:0007669"/>
    <property type="project" value="TreeGrafter"/>
</dbReference>
<dbReference type="PROSITE" id="PS00122">
    <property type="entry name" value="CARBOXYLESTERASE_B_1"/>
    <property type="match status" value="1"/>
</dbReference>
<gene>
    <name evidence="7" type="ORF">ONB1V03_LOCUS10288</name>
</gene>
<evidence type="ECO:0000256" key="5">
    <source>
        <dbReference type="RuleBase" id="RU361235"/>
    </source>
</evidence>
<dbReference type="PANTHER" id="PTHR43918:SF4">
    <property type="entry name" value="CARBOXYLIC ESTER HYDROLASE"/>
    <property type="match status" value="1"/>
</dbReference>
<name>A0A7R9M4X7_9ACAR</name>
<dbReference type="EMBL" id="OC921717">
    <property type="protein sequence ID" value="CAD7653635.1"/>
    <property type="molecule type" value="Genomic_DNA"/>
</dbReference>
<evidence type="ECO:0000256" key="3">
    <source>
        <dbReference type="ARBA" id="ARBA00022801"/>
    </source>
</evidence>
<keyword evidence="4" id="KW-0325">Glycoprotein</keyword>
<evidence type="ECO:0000313" key="8">
    <source>
        <dbReference type="Proteomes" id="UP000728032"/>
    </source>
</evidence>
<dbReference type="SUPFAM" id="SSF53474">
    <property type="entry name" value="alpha/beta-Hydrolases"/>
    <property type="match status" value="1"/>
</dbReference>
<dbReference type="Gene3D" id="3.40.50.1820">
    <property type="entry name" value="alpha/beta hydrolase"/>
    <property type="match status" value="1"/>
</dbReference>
<dbReference type="Proteomes" id="UP000728032">
    <property type="component" value="Unassembled WGS sequence"/>
</dbReference>
<dbReference type="OrthoDB" id="6508443at2759"/>
<dbReference type="EC" id="3.1.1.-" evidence="5"/>
<keyword evidence="8" id="KW-1185">Reference proteome</keyword>
<dbReference type="EMBL" id="CAJPVJ010006892">
    <property type="protein sequence ID" value="CAG2170822.1"/>
    <property type="molecule type" value="Genomic_DNA"/>
</dbReference>
<protein>
    <recommendedName>
        <fullName evidence="5">Carboxylic ester hydrolase</fullName>
        <ecNumber evidence="5">3.1.1.-</ecNumber>
    </recommendedName>
</protein>
<evidence type="ECO:0000256" key="4">
    <source>
        <dbReference type="ARBA" id="ARBA00023180"/>
    </source>
</evidence>
<evidence type="ECO:0000259" key="6">
    <source>
        <dbReference type="Pfam" id="PF00135"/>
    </source>
</evidence>
<evidence type="ECO:0000256" key="2">
    <source>
        <dbReference type="ARBA" id="ARBA00022487"/>
    </source>
</evidence>
<evidence type="ECO:0000256" key="1">
    <source>
        <dbReference type="ARBA" id="ARBA00005964"/>
    </source>
</evidence>
<keyword evidence="2" id="KW-0719">Serine esterase</keyword>
<dbReference type="GO" id="GO:0006581">
    <property type="term" value="P:acetylcholine catabolic process"/>
    <property type="evidence" value="ECO:0007669"/>
    <property type="project" value="TreeGrafter"/>
</dbReference>